<dbReference type="Pfam" id="PF00119">
    <property type="entry name" value="ATP-synt_A"/>
    <property type="match status" value="1"/>
</dbReference>
<dbReference type="SUPFAM" id="SSF81336">
    <property type="entry name" value="F1F0 ATP synthase subunit A"/>
    <property type="match status" value="1"/>
</dbReference>
<protein>
    <submittedName>
        <fullName evidence="12">F0F1 ATP synthase subunit A</fullName>
    </submittedName>
</protein>
<keyword evidence="6" id="KW-0375">Hydrogen ion transport</keyword>
<evidence type="ECO:0000256" key="4">
    <source>
        <dbReference type="ARBA" id="ARBA00022547"/>
    </source>
</evidence>
<keyword evidence="3" id="KW-0813">Transport</keyword>
<sequence length="91" mass="9592">MLPINIVSEISRAIALAVRLNGRFMSGTVIAGTDSSIAPFFFPLMIQVLGLRTGLIQAYIFAALAMGFIASTVRPDNGPAPSPKLSNGMEP</sequence>
<evidence type="ECO:0000256" key="9">
    <source>
        <dbReference type="ARBA" id="ARBA00023136"/>
    </source>
</evidence>
<evidence type="ECO:0000313" key="12">
    <source>
        <dbReference type="EMBL" id="MCV2865073.1"/>
    </source>
</evidence>
<reference evidence="12 13" key="1">
    <citation type="submission" date="2022-10" db="EMBL/GenBank/DDBJ databases">
        <title>Defluviimonas sp. nov., isolated from ocean surface water.</title>
        <authorList>
            <person name="He W."/>
            <person name="Wang L."/>
            <person name="Zhang D.-F."/>
        </authorList>
    </citation>
    <scope>NUCLEOTIDE SEQUENCE [LARGE SCALE GENOMIC DNA]</scope>
    <source>
        <strain evidence="12 13">WL0075</strain>
    </source>
</reference>
<organism evidence="12 13">
    <name type="scientific">Albidovulum sediminicola</name>
    <dbReference type="NCBI Taxonomy" id="2984331"/>
    <lineage>
        <taxon>Bacteria</taxon>
        <taxon>Pseudomonadati</taxon>
        <taxon>Pseudomonadota</taxon>
        <taxon>Alphaproteobacteria</taxon>
        <taxon>Rhodobacterales</taxon>
        <taxon>Paracoccaceae</taxon>
        <taxon>Albidovulum</taxon>
    </lineage>
</organism>
<dbReference type="RefSeq" id="WP_263721591.1">
    <property type="nucleotide sequence ID" value="NZ_JAOWLA010000008.1"/>
</dbReference>
<dbReference type="InterPro" id="IPR000568">
    <property type="entry name" value="ATP_synth_F0_asu"/>
</dbReference>
<evidence type="ECO:0000256" key="1">
    <source>
        <dbReference type="ARBA" id="ARBA00004141"/>
    </source>
</evidence>
<evidence type="ECO:0000256" key="7">
    <source>
        <dbReference type="ARBA" id="ARBA00022989"/>
    </source>
</evidence>
<comment type="similarity">
    <text evidence="2">Belongs to the ATPase A chain family.</text>
</comment>
<keyword evidence="9 11" id="KW-0472">Membrane</keyword>
<evidence type="ECO:0000256" key="3">
    <source>
        <dbReference type="ARBA" id="ARBA00022448"/>
    </source>
</evidence>
<feature type="transmembrane region" description="Helical" evidence="11">
    <location>
        <begin position="54"/>
        <end position="73"/>
    </location>
</feature>
<keyword evidence="4" id="KW-0138">CF(0)</keyword>
<dbReference type="PANTHER" id="PTHR42823:SF3">
    <property type="entry name" value="ATP SYNTHASE SUBUNIT A, CHLOROPLASTIC"/>
    <property type="match status" value="1"/>
</dbReference>
<evidence type="ECO:0000256" key="11">
    <source>
        <dbReference type="SAM" id="Phobius"/>
    </source>
</evidence>
<evidence type="ECO:0000256" key="10">
    <source>
        <dbReference type="ARBA" id="ARBA00023310"/>
    </source>
</evidence>
<dbReference type="EMBL" id="JAOWLA010000008">
    <property type="protein sequence ID" value="MCV2865073.1"/>
    <property type="molecule type" value="Genomic_DNA"/>
</dbReference>
<dbReference type="Proteomes" id="UP001652503">
    <property type="component" value="Unassembled WGS sequence"/>
</dbReference>
<evidence type="ECO:0000256" key="5">
    <source>
        <dbReference type="ARBA" id="ARBA00022692"/>
    </source>
</evidence>
<dbReference type="InterPro" id="IPR045082">
    <property type="entry name" value="ATP_syn_F0_a_bact/chloroplast"/>
</dbReference>
<dbReference type="Gene3D" id="1.20.120.220">
    <property type="entry name" value="ATP synthase, F0 complex, subunit A"/>
    <property type="match status" value="1"/>
</dbReference>
<keyword evidence="7 11" id="KW-1133">Transmembrane helix</keyword>
<evidence type="ECO:0000256" key="2">
    <source>
        <dbReference type="ARBA" id="ARBA00006810"/>
    </source>
</evidence>
<proteinExistence type="inferred from homology"/>
<dbReference type="InterPro" id="IPR035908">
    <property type="entry name" value="F0_ATP_A_sf"/>
</dbReference>
<keyword evidence="5 11" id="KW-0812">Transmembrane</keyword>
<comment type="caution">
    <text evidence="12">The sequence shown here is derived from an EMBL/GenBank/DDBJ whole genome shotgun (WGS) entry which is preliminary data.</text>
</comment>
<comment type="subcellular location">
    <subcellularLocation>
        <location evidence="1">Membrane</location>
        <topology evidence="1">Multi-pass membrane protein</topology>
    </subcellularLocation>
</comment>
<evidence type="ECO:0000256" key="6">
    <source>
        <dbReference type="ARBA" id="ARBA00022781"/>
    </source>
</evidence>
<evidence type="ECO:0000256" key="8">
    <source>
        <dbReference type="ARBA" id="ARBA00023065"/>
    </source>
</evidence>
<keyword evidence="13" id="KW-1185">Reference proteome</keyword>
<gene>
    <name evidence="12" type="ORF">OE647_10035</name>
</gene>
<accession>A0ABT2Z1Q0</accession>
<name>A0ABT2Z1Q0_9RHOB</name>
<keyword evidence="10" id="KW-0066">ATP synthesis</keyword>
<keyword evidence="8" id="KW-0406">Ion transport</keyword>
<dbReference type="PANTHER" id="PTHR42823">
    <property type="entry name" value="ATP SYNTHASE SUBUNIT A, CHLOROPLASTIC"/>
    <property type="match status" value="1"/>
</dbReference>
<evidence type="ECO:0000313" key="13">
    <source>
        <dbReference type="Proteomes" id="UP001652503"/>
    </source>
</evidence>